<gene>
    <name evidence="2" type="ORF">GBAR_LOCUS25669</name>
</gene>
<dbReference type="SUPFAM" id="SSF53383">
    <property type="entry name" value="PLP-dependent transferases"/>
    <property type="match status" value="1"/>
</dbReference>
<dbReference type="InterPro" id="IPR000192">
    <property type="entry name" value="Aminotrans_V_dom"/>
</dbReference>
<evidence type="ECO:0000313" key="2">
    <source>
        <dbReference type="EMBL" id="CAI8046406.1"/>
    </source>
</evidence>
<comment type="caution">
    <text evidence="2">The sequence shown here is derived from an EMBL/GenBank/DDBJ whole genome shotgun (WGS) entry which is preliminary data.</text>
</comment>
<dbReference type="GO" id="GO:0008483">
    <property type="term" value="F:transaminase activity"/>
    <property type="evidence" value="ECO:0007669"/>
    <property type="project" value="UniProtKB-KW"/>
</dbReference>
<dbReference type="EMBL" id="CASHTH010003561">
    <property type="protein sequence ID" value="CAI8046406.1"/>
    <property type="molecule type" value="Genomic_DNA"/>
</dbReference>
<dbReference type="InterPro" id="IPR015424">
    <property type="entry name" value="PyrdxlP-dep_Trfase"/>
</dbReference>
<accession>A0AA35XBI6</accession>
<feature type="domain" description="Aminotransferase class V" evidence="1">
    <location>
        <begin position="2"/>
        <end position="168"/>
    </location>
</feature>
<keyword evidence="3" id="KW-1185">Reference proteome</keyword>
<protein>
    <submittedName>
        <fullName evidence="2">Uncharacterized aminotransferase YcbU</fullName>
    </submittedName>
</protein>
<dbReference type="AlphaFoldDB" id="A0AA35XBI6"/>
<dbReference type="PANTHER" id="PTHR43586">
    <property type="entry name" value="CYSTEINE DESULFURASE"/>
    <property type="match status" value="1"/>
</dbReference>
<dbReference type="Proteomes" id="UP001174909">
    <property type="component" value="Unassembled WGS sequence"/>
</dbReference>
<organism evidence="2 3">
    <name type="scientific">Geodia barretti</name>
    <name type="common">Barrett's horny sponge</name>
    <dbReference type="NCBI Taxonomy" id="519541"/>
    <lineage>
        <taxon>Eukaryota</taxon>
        <taxon>Metazoa</taxon>
        <taxon>Porifera</taxon>
        <taxon>Demospongiae</taxon>
        <taxon>Heteroscleromorpha</taxon>
        <taxon>Tetractinellida</taxon>
        <taxon>Astrophorina</taxon>
        <taxon>Geodiidae</taxon>
        <taxon>Geodia</taxon>
    </lineage>
</organism>
<dbReference type="Gene3D" id="3.40.640.10">
    <property type="entry name" value="Type I PLP-dependent aspartate aminotransferase-like (Major domain)"/>
    <property type="match status" value="1"/>
</dbReference>
<evidence type="ECO:0000313" key="3">
    <source>
        <dbReference type="Proteomes" id="UP001174909"/>
    </source>
</evidence>
<keyword evidence="2" id="KW-0808">Transferase</keyword>
<dbReference type="InterPro" id="IPR015421">
    <property type="entry name" value="PyrdxlP-dep_Trfase_major"/>
</dbReference>
<sequence>MAEAIDDDTIAVSVSHVSQESGFRHDLRALAEIVHSHGAVLSVDAMQSAGALNFDVHEEGIDFLSTGAMKWLLGSAGVGFFYAHRSQLDKMPPHAGGPGLSRTARPWGQREFVPLPGADRFHVGMPNLIGLAATRPGLEILHDVGMDVVEAHVLDLSGYCITQLLERDLT</sequence>
<keyword evidence="2" id="KW-0032">Aminotransferase</keyword>
<dbReference type="PANTHER" id="PTHR43586:SF15">
    <property type="entry name" value="BLR3095 PROTEIN"/>
    <property type="match status" value="1"/>
</dbReference>
<name>A0AA35XBI6_GEOBA</name>
<reference evidence="2" key="1">
    <citation type="submission" date="2023-03" db="EMBL/GenBank/DDBJ databases">
        <authorList>
            <person name="Steffen K."/>
            <person name="Cardenas P."/>
        </authorList>
    </citation>
    <scope>NUCLEOTIDE SEQUENCE</scope>
</reference>
<proteinExistence type="predicted"/>
<evidence type="ECO:0000259" key="1">
    <source>
        <dbReference type="Pfam" id="PF00266"/>
    </source>
</evidence>
<dbReference type="Pfam" id="PF00266">
    <property type="entry name" value="Aminotran_5"/>
    <property type="match status" value="1"/>
</dbReference>